<sequence>MTGFTLHLLRHGAPALTGRMLGRTDCAETAEGVAACLDQTEELDFARLVSSPLRRAAAAADAIARRGGMTVTLDPRWREIDFGDWDGLSSADVDGDALGRFWNDPDMHAPPGGERWSTLTTRIAAAIDDIHEDTLVVTHGGAMRATLAVLFGFGQAQLWAFDLPYASVLSLRIWPGTLRQAQIIGLWP</sequence>
<dbReference type="RefSeq" id="WP_119762129.1">
    <property type="nucleotide sequence ID" value="NZ_QYUM01000003.1"/>
</dbReference>
<dbReference type="Gene3D" id="3.40.50.1240">
    <property type="entry name" value="Phosphoglycerate mutase-like"/>
    <property type="match status" value="1"/>
</dbReference>
<dbReference type="SUPFAM" id="SSF53254">
    <property type="entry name" value="Phosphoglycerate mutase-like"/>
    <property type="match status" value="1"/>
</dbReference>
<gene>
    <name evidence="1" type="ORF">D3876_10945</name>
</gene>
<dbReference type="SMART" id="SM00855">
    <property type="entry name" value="PGAM"/>
    <property type="match status" value="1"/>
</dbReference>
<keyword evidence="2" id="KW-1185">Reference proteome</keyword>
<dbReference type="Proteomes" id="UP000286100">
    <property type="component" value="Unassembled WGS sequence"/>
</dbReference>
<accession>A0A418WKZ9</accession>
<dbReference type="InterPro" id="IPR029033">
    <property type="entry name" value="His_PPase_superfam"/>
</dbReference>
<dbReference type="PANTHER" id="PTHR48100:SF1">
    <property type="entry name" value="HISTIDINE PHOSPHATASE FAMILY PROTEIN-RELATED"/>
    <property type="match status" value="1"/>
</dbReference>
<dbReference type="PANTHER" id="PTHR48100">
    <property type="entry name" value="BROAD-SPECIFICITY PHOSPHATASE YOR283W-RELATED"/>
    <property type="match status" value="1"/>
</dbReference>
<proteinExistence type="predicted"/>
<evidence type="ECO:0000313" key="2">
    <source>
        <dbReference type="Proteomes" id="UP000286100"/>
    </source>
</evidence>
<dbReference type="GO" id="GO:0005737">
    <property type="term" value="C:cytoplasm"/>
    <property type="evidence" value="ECO:0007669"/>
    <property type="project" value="TreeGrafter"/>
</dbReference>
<dbReference type="CDD" id="cd07067">
    <property type="entry name" value="HP_PGM_like"/>
    <property type="match status" value="1"/>
</dbReference>
<dbReference type="GO" id="GO:0016791">
    <property type="term" value="F:phosphatase activity"/>
    <property type="evidence" value="ECO:0007669"/>
    <property type="project" value="TreeGrafter"/>
</dbReference>
<dbReference type="InterPro" id="IPR013078">
    <property type="entry name" value="His_Pase_superF_clade-1"/>
</dbReference>
<evidence type="ECO:0000313" key="1">
    <source>
        <dbReference type="EMBL" id="RJF90716.1"/>
    </source>
</evidence>
<protein>
    <submittedName>
        <fullName evidence="1">Histidine phosphatase family protein</fullName>
    </submittedName>
</protein>
<dbReference type="InterPro" id="IPR050275">
    <property type="entry name" value="PGM_Phosphatase"/>
</dbReference>
<dbReference type="EMBL" id="QYUM01000003">
    <property type="protein sequence ID" value="RJF90716.1"/>
    <property type="molecule type" value="Genomic_DNA"/>
</dbReference>
<dbReference type="Pfam" id="PF00300">
    <property type="entry name" value="His_Phos_1"/>
    <property type="match status" value="1"/>
</dbReference>
<comment type="caution">
    <text evidence="1">The sequence shown here is derived from an EMBL/GenBank/DDBJ whole genome shotgun (WGS) entry which is preliminary data.</text>
</comment>
<dbReference type="OrthoDB" id="5449373at2"/>
<organism evidence="1 2">
    <name type="scientific">Sphingomonas cavernae</name>
    <dbReference type="NCBI Taxonomy" id="2320861"/>
    <lineage>
        <taxon>Bacteria</taxon>
        <taxon>Pseudomonadati</taxon>
        <taxon>Pseudomonadota</taxon>
        <taxon>Alphaproteobacteria</taxon>
        <taxon>Sphingomonadales</taxon>
        <taxon>Sphingomonadaceae</taxon>
        <taxon>Sphingomonas</taxon>
    </lineage>
</organism>
<dbReference type="AlphaFoldDB" id="A0A418WKZ9"/>
<reference evidence="1 2" key="1">
    <citation type="submission" date="2018-09" db="EMBL/GenBank/DDBJ databases">
        <authorList>
            <person name="Zhu H."/>
        </authorList>
    </citation>
    <scope>NUCLEOTIDE SEQUENCE [LARGE SCALE GENOMIC DNA]</scope>
    <source>
        <strain evidence="1 2">K2R01-6</strain>
    </source>
</reference>
<name>A0A418WKZ9_9SPHN</name>